<dbReference type="GO" id="GO:0004364">
    <property type="term" value="F:glutathione transferase activity"/>
    <property type="evidence" value="ECO:0007669"/>
    <property type="project" value="UniProtKB-EC"/>
</dbReference>
<dbReference type="GO" id="GO:0005741">
    <property type="term" value="C:mitochondrial outer membrane"/>
    <property type="evidence" value="ECO:0007669"/>
    <property type="project" value="UniProtKB-SubCell"/>
</dbReference>
<gene>
    <name evidence="18" type="primary">LOC106117349</name>
</gene>
<dbReference type="RefSeq" id="XP_013167076.1">
    <property type="nucleotide sequence ID" value="XM_013311622.1"/>
</dbReference>
<dbReference type="Gene3D" id="1.20.120.550">
    <property type="entry name" value="Membrane associated eicosanoid/glutathione metabolism-like domain"/>
    <property type="match status" value="1"/>
</dbReference>
<evidence type="ECO:0000256" key="4">
    <source>
        <dbReference type="ARBA" id="ARBA00010459"/>
    </source>
</evidence>
<evidence type="ECO:0000256" key="2">
    <source>
        <dbReference type="ARBA" id="ARBA00004294"/>
    </source>
</evidence>
<accession>A0AAJ6Z800</accession>
<dbReference type="Pfam" id="PF01124">
    <property type="entry name" value="MAPEG"/>
    <property type="match status" value="1"/>
</dbReference>
<comment type="subcellular location">
    <subcellularLocation>
        <location evidence="3">Endoplasmic reticulum membrane</location>
        <topology evidence="3">Multi-pass membrane protein</topology>
    </subcellularLocation>
    <subcellularLocation>
        <location evidence="2">Mitochondrion outer membrane</location>
    </subcellularLocation>
</comment>
<feature type="transmembrane region" description="Helical" evidence="17">
    <location>
        <begin position="12"/>
        <end position="34"/>
    </location>
</feature>
<name>A0AAJ6Z800_PAPXU</name>
<comment type="function">
    <text evidence="1">Conjugation of reduced glutathione to a wide number of exogenous and endogenous hydrophobic electrophiles.</text>
</comment>
<evidence type="ECO:0000256" key="5">
    <source>
        <dbReference type="ARBA" id="ARBA00012452"/>
    </source>
</evidence>
<evidence type="ECO:0000256" key="3">
    <source>
        <dbReference type="ARBA" id="ARBA00004477"/>
    </source>
</evidence>
<organism evidence="18">
    <name type="scientific">Papilio xuthus</name>
    <name type="common">Asian swallowtail butterfly</name>
    <dbReference type="NCBI Taxonomy" id="66420"/>
    <lineage>
        <taxon>Eukaryota</taxon>
        <taxon>Metazoa</taxon>
        <taxon>Ecdysozoa</taxon>
        <taxon>Arthropoda</taxon>
        <taxon>Hexapoda</taxon>
        <taxon>Insecta</taxon>
        <taxon>Pterygota</taxon>
        <taxon>Neoptera</taxon>
        <taxon>Endopterygota</taxon>
        <taxon>Lepidoptera</taxon>
        <taxon>Glossata</taxon>
        <taxon>Ditrysia</taxon>
        <taxon>Papilionoidea</taxon>
        <taxon>Papilionidae</taxon>
        <taxon>Papilioninae</taxon>
        <taxon>Papilio</taxon>
    </lineage>
</organism>
<dbReference type="PANTHER" id="PTHR10689">
    <property type="entry name" value="MICROSOMAL GLUTATHIONE S-TRANSFERASE 1"/>
    <property type="match status" value="1"/>
</dbReference>
<keyword evidence="12" id="KW-0496">Mitochondrion</keyword>
<dbReference type="SUPFAM" id="SSF161084">
    <property type="entry name" value="MAPEG domain-like"/>
    <property type="match status" value="1"/>
</dbReference>
<evidence type="ECO:0000256" key="7">
    <source>
        <dbReference type="ARBA" id="ARBA00022692"/>
    </source>
</evidence>
<dbReference type="Proteomes" id="UP000694872">
    <property type="component" value="Unplaced"/>
</dbReference>
<dbReference type="GeneID" id="106117349"/>
<dbReference type="InterPro" id="IPR040162">
    <property type="entry name" value="MGST1-like"/>
</dbReference>
<proteinExistence type="inferred from homology"/>
<evidence type="ECO:0000256" key="10">
    <source>
        <dbReference type="ARBA" id="ARBA00022989"/>
    </source>
</evidence>
<keyword evidence="7 17" id="KW-0812">Transmembrane</keyword>
<feature type="transmembrane region" description="Helical" evidence="17">
    <location>
        <begin position="126"/>
        <end position="147"/>
    </location>
</feature>
<comment type="catalytic activity">
    <reaction evidence="16">
        <text>RX + glutathione = an S-substituted glutathione + a halide anion + H(+)</text>
        <dbReference type="Rhea" id="RHEA:16437"/>
        <dbReference type="ChEBI" id="CHEBI:15378"/>
        <dbReference type="ChEBI" id="CHEBI:16042"/>
        <dbReference type="ChEBI" id="CHEBI:17792"/>
        <dbReference type="ChEBI" id="CHEBI:57925"/>
        <dbReference type="ChEBI" id="CHEBI:90779"/>
        <dbReference type="EC" id="2.5.1.18"/>
    </reaction>
    <physiologicalReaction direction="left-to-right" evidence="16">
        <dbReference type="Rhea" id="RHEA:16438"/>
    </physiologicalReaction>
</comment>
<evidence type="ECO:0000256" key="17">
    <source>
        <dbReference type="SAM" id="Phobius"/>
    </source>
</evidence>
<evidence type="ECO:0000256" key="9">
    <source>
        <dbReference type="ARBA" id="ARBA00022824"/>
    </source>
</evidence>
<evidence type="ECO:0000256" key="13">
    <source>
        <dbReference type="ARBA" id="ARBA00023136"/>
    </source>
</evidence>
<keyword evidence="9" id="KW-0256">Endoplasmic reticulum</keyword>
<dbReference type="PANTHER" id="PTHR10689:SF6">
    <property type="entry name" value="MICROSOMAL GLUTATHIONE S-TRANSFERASE 1"/>
    <property type="match status" value="1"/>
</dbReference>
<evidence type="ECO:0000256" key="15">
    <source>
        <dbReference type="ARBA" id="ARBA00039397"/>
    </source>
</evidence>
<evidence type="ECO:0000256" key="6">
    <source>
        <dbReference type="ARBA" id="ARBA00022679"/>
    </source>
</evidence>
<evidence type="ECO:0000256" key="14">
    <source>
        <dbReference type="ARBA" id="ARBA00038540"/>
    </source>
</evidence>
<protein>
    <recommendedName>
        <fullName evidence="15">Microsomal glutathione S-transferase 1</fullName>
        <ecNumber evidence="5">2.5.1.18</ecNumber>
    </recommendedName>
</protein>
<feature type="transmembrane region" description="Helical" evidence="17">
    <location>
        <begin position="76"/>
        <end position="93"/>
    </location>
</feature>
<comment type="similarity">
    <text evidence="4">Belongs to the MAPEG family.</text>
</comment>
<keyword evidence="8" id="KW-1000">Mitochondrion outer membrane</keyword>
<keyword evidence="10 17" id="KW-1133">Transmembrane helix</keyword>
<evidence type="ECO:0000256" key="12">
    <source>
        <dbReference type="ARBA" id="ARBA00023128"/>
    </source>
</evidence>
<dbReference type="InterPro" id="IPR023352">
    <property type="entry name" value="MAPEG-like_dom_sf"/>
</dbReference>
<evidence type="ECO:0000256" key="8">
    <source>
        <dbReference type="ARBA" id="ARBA00022787"/>
    </source>
</evidence>
<dbReference type="AlphaFoldDB" id="A0AAJ6Z800"/>
<comment type="subunit">
    <text evidence="14">Homotrimer; The trimer binds only one molecule of glutathione.</text>
</comment>
<evidence type="ECO:0000256" key="1">
    <source>
        <dbReference type="ARBA" id="ARBA00003701"/>
    </source>
</evidence>
<dbReference type="FunFam" id="1.20.120.550:FF:000002">
    <property type="entry name" value="Microsomal glutathione S-transferase 1"/>
    <property type="match status" value="1"/>
</dbReference>
<evidence type="ECO:0000256" key="16">
    <source>
        <dbReference type="ARBA" id="ARBA00049385"/>
    </source>
</evidence>
<dbReference type="KEGG" id="pxu:106117349"/>
<evidence type="ECO:0000313" key="18">
    <source>
        <dbReference type="RefSeq" id="XP_013167076.1"/>
    </source>
</evidence>
<reference evidence="18" key="1">
    <citation type="submission" date="2025-08" db="UniProtKB">
        <authorList>
            <consortium name="RefSeq"/>
        </authorList>
    </citation>
    <scope>IDENTIFICATION</scope>
</reference>
<keyword evidence="11" id="KW-0007">Acetylation</keyword>
<dbReference type="InterPro" id="IPR001129">
    <property type="entry name" value="Membr-assoc_MAPEG"/>
</dbReference>
<keyword evidence="13 17" id="KW-0472">Membrane</keyword>
<sequence>MAMLTVTNPLIQAYILHSALLALKLIAISSMTGFTRLSRRVFANPEDVKKFRGVVKFDDPVIERTRRAQMNDLENIPAFWILGAFYVTTGPGLGWTTVLFRMFTVCRFIHTFVYVLPVIPQPSRAIAYGIPYLINWYMGLQVVSYYISIM</sequence>
<dbReference type="GO" id="GO:0005789">
    <property type="term" value="C:endoplasmic reticulum membrane"/>
    <property type="evidence" value="ECO:0007669"/>
    <property type="project" value="UniProtKB-SubCell"/>
</dbReference>
<evidence type="ECO:0000256" key="11">
    <source>
        <dbReference type="ARBA" id="ARBA00022990"/>
    </source>
</evidence>
<keyword evidence="6" id="KW-0808">Transferase</keyword>
<dbReference type="EC" id="2.5.1.18" evidence="5"/>